<dbReference type="STRING" id="1088818.A0A2I0AJC2"/>
<proteinExistence type="predicted"/>
<protein>
    <submittedName>
        <fullName evidence="2">Uncharacterized protein</fullName>
    </submittedName>
</protein>
<dbReference type="PANTHER" id="PTHR34268">
    <property type="entry name" value="OS01G0321850 PROTEIN"/>
    <property type="match status" value="1"/>
</dbReference>
<dbReference type="AlphaFoldDB" id="A0A2I0AJC2"/>
<name>A0A2I0AJC2_9ASPA</name>
<reference evidence="2 3" key="1">
    <citation type="journal article" date="2017" name="Nature">
        <title>The Apostasia genome and the evolution of orchids.</title>
        <authorList>
            <person name="Zhang G.Q."/>
            <person name="Liu K.W."/>
            <person name="Li Z."/>
            <person name="Lohaus R."/>
            <person name="Hsiao Y.Y."/>
            <person name="Niu S.C."/>
            <person name="Wang J.Y."/>
            <person name="Lin Y.C."/>
            <person name="Xu Q."/>
            <person name="Chen L.J."/>
            <person name="Yoshida K."/>
            <person name="Fujiwara S."/>
            <person name="Wang Z.W."/>
            <person name="Zhang Y.Q."/>
            <person name="Mitsuda N."/>
            <person name="Wang M."/>
            <person name="Liu G.H."/>
            <person name="Pecoraro L."/>
            <person name="Huang H.X."/>
            <person name="Xiao X.J."/>
            <person name="Lin M."/>
            <person name="Wu X.Y."/>
            <person name="Wu W.L."/>
            <person name="Chen Y.Y."/>
            <person name="Chang S.B."/>
            <person name="Sakamoto S."/>
            <person name="Ohme-Takagi M."/>
            <person name="Yagi M."/>
            <person name="Zeng S.J."/>
            <person name="Shen C.Y."/>
            <person name="Yeh C.M."/>
            <person name="Luo Y.B."/>
            <person name="Tsai W.C."/>
            <person name="Van de Peer Y."/>
            <person name="Liu Z.J."/>
        </authorList>
    </citation>
    <scope>NUCLEOTIDE SEQUENCE [LARGE SCALE GENOMIC DNA]</scope>
    <source>
        <strain evidence="3">cv. Shenzhen</strain>
        <tissue evidence="2">Stem</tissue>
    </source>
</reference>
<dbReference type="PANTHER" id="PTHR34268:SF19">
    <property type="entry name" value="TRANSMEMBRANE PROTEIN"/>
    <property type="match status" value="1"/>
</dbReference>
<dbReference type="Proteomes" id="UP000236161">
    <property type="component" value="Unassembled WGS sequence"/>
</dbReference>
<accession>A0A2I0AJC2</accession>
<dbReference type="OrthoDB" id="999321at2759"/>
<organism evidence="2 3">
    <name type="scientific">Apostasia shenzhenica</name>
    <dbReference type="NCBI Taxonomy" id="1088818"/>
    <lineage>
        <taxon>Eukaryota</taxon>
        <taxon>Viridiplantae</taxon>
        <taxon>Streptophyta</taxon>
        <taxon>Embryophyta</taxon>
        <taxon>Tracheophyta</taxon>
        <taxon>Spermatophyta</taxon>
        <taxon>Magnoliopsida</taxon>
        <taxon>Liliopsida</taxon>
        <taxon>Asparagales</taxon>
        <taxon>Orchidaceae</taxon>
        <taxon>Apostasioideae</taxon>
        <taxon>Apostasia</taxon>
    </lineage>
</organism>
<keyword evidence="1" id="KW-0472">Membrane</keyword>
<evidence type="ECO:0000256" key="1">
    <source>
        <dbReference type="SAM" id="Phobius"/>
    </source>
</evidence>
<sequence length="79" mass="8701">MEQQPFLSVSPEFLAKVAAFVAVQVLVYLILSKSSGIFSANARIGRAFSFRPSCSRSIRRMLAAISYLSDAGVDDDRRD</sequence>
<keyword evidence="3" id="KW-1185">Reference proteome</keyword>
<gene>
    <name evidence="2" type="ORF">AXF42_Ash006833</name>
</gene>
<keyword evidence="1" id="KW-0812">Transmembrane</keyword>
<feature type="transmembrane region" description="Helical" evidence="1">
    <location>
        <begin position="13"/>
        <end position="31"/>
    </location>
</feature>
<evidence type="ECO:0000313" key="2">
    <source>
        <dbReference type="EMBL" id="PKA55631.1"/>
    </source>
</evidence>
<dbReference type="EMBL" id="KZ451979">
    <property type="protein sequence ID" value="PKA55631.1"/>
    <property type="molecule type" value="Genomic_DNA"/>
</dbReference>
<keyword evidence="1" id="KW-1133">Transmembrane helix</keyword>
<evidence type="ECO:0000313" key="3">
    <source>
        <dbReference type="Proteomes" id="UP000236161"/>
    </source>
</evidence>